<reference evidence="1" key="2">
    <citation type="submission" date="2025-08" db="UniProtKB">
        <authorList>
            <consortium name="Ensembl"/>
        </authorList>
    </citation>
    <scope>IDENTIFICATION</scope>
</reference>
<reference evidence="1" key="3">
    <citation type="submission" date="2025-09" db="UniProtKB">
        <authorList>
            <consortium name="Ensembl"/>
        </authorList>
    </citation>
    <scope>IDENTIFICATION</scope>
</reference>
<evidence type="ECO:0000313" key="1">
    <source>
        <dbReference type="Ensembl" id="ENSOARP00020058540.1"/>
    </source>
</evidence>
<organism evidence="1">
    <name type="scientific">Ovis aries</name>
    <name type="common">Sheep</name>
    <dbReference type="NCBI Taxonomy" id="9940"/>
    <lineage>
        <taxon>Eukaryota</taxon>
        <taxon>Metazoa</taxon>
        <taxon>Chordata</taxon>
        <taxon>Craniata</taxon>
        <taxon>Vertebrata</taxon>
        <taxon>Euteleostomi</taxon>
        <taxon>Mammalia</taxon>
        <taxon>Eutheria</taxon>
        <taxon>Laurasiatheria</taxon>
        <taxon>Artiodactyla</taxon>
        <taxon>Ruminantia</taxon>
        <taxon>Pecora</taxon>
        <taxon>Bovidae</taxon>
        <taxon>Caprinae</taxon>
        <taxon>Ovis</taxon>
    </lineage>
</organism>
<name>A0AC11EH35_SHEEP</name>
<protein>
    <submittedName>
        <fullName evidence="1">Uncharacterized protein</fullName>
    </submittedName>
</protein>
<proteinExistence type="predicted"/>
<dbReference type="Ensembl" id="ENSOART00020070488.1">
    <property type="protein sequence ID" value="ENSOARP00020058540.1"/>
    <property type="gene ID" value="ENSOARG00020034474.1"/>
</dbReference>
<accession>A0AC11EH35</accession>
<reference evidence="1" key="1">
    <citation type="submission" date="2020-11" db="EMBL/GenBank/DDBJ databases">
        <authorList>
            <person name="Davenport K.M."/>
            <person name="Bickhart D.M."/>
            <person name="Smith T.P.L."/>
            <person name="Murdoch B.M."/>
            <person name="Rosen B.D."/>
        </authorList>
    </citation>
    <scope>NUCLEOTIDE SEQUENCE [LARGE SCALE GENOMIC DNA]</scope>
    <source>
        <strain evidence="1">OAR_USU_Benz2616</strain>
    </source>
</reference>
<sequence length="1613" mass="179189">MMENSLFSLKSTFDIWLNSCSTYWVTDIILAFLFGLGLFFLFLPYLENNPSFPPPRKHGNIKPQTEPRRRRRSRKKNAAVKACRDCRKELEAVRDLTSLLQTHLGRFPEKGNFHQLSQDAPGKVCKAAPAGAHQPYREETAPTVSPAPLTEQPLPQASTLSSDSVPSSFSVHSDSSLSASQIPESSLPLDSLSPQPLAVSPTPPCFPDAVVCPAPSTASCVPQPPATMLNLSQGESMALPLGTISHRSSLPSPWRPAISGLLHSSCPLSALTWWQGAEKTWSSSTLTHFESQQEHLSSHPEEASFWGDLTNRQVEAGSLSFVNPDVQKLLEILITKRVELKIWKKKGKEVEAGFWIIKGKPEQLLGPEKAPYPGTLGDHLQRTCSHLFWGLPFLHSESLVATVTVPGSPLELHPILFNECSKTKPLQIPAKVTSRPSLAQPLTSTVAQAQPRPLIPTMAQFPPPPQGHVETQAQHLPLSTTIPQCQPSSRAYMKTWVQPLPLTPTMSLCQAQTRAHIQTQAQPQPLSTTIPQCQPSPRAYMKTQVQPLPLTPTMPRCQAQTRAHIQTQAQPQPLSTTIPQCQPSSRAYMETQVQPLPVTPTMPRCQAQTWAHIQTQAQPQPLSTTIPQCQPSSRAYMETQVQPLPVTPTMPRCQAQTQAHIQTQAQPQPLSTTIPQCQPSPRAHMETQVQPLPVTPIMPQCQPSPRFQLEATAHMSPSLPIQPSSSKPQIRYGEVSYATAQSKGQTSVPNAIQNLEHYFLIKQLESRKIIPSLDKRYQHAFSQVTHNHSQESRPSQAHISVATPFGDLIRPEVWEKLDHHLSKRFMQQQSDLPCRIQASQKVMQPQGKFPKLCQVQAKEGPSIPSAVLSKSSQDTQKMRSRSSARIPPGKDLCQDIEQSVGKIVKDLYMISANTTVKVPRVKPESQRELSPDRKHPEDLGVLMGINTKIQESPNPVGVHCLRLAANRIVDLSGESNAYQETENLDSSQDGEASMNTFHESLVLSPYVRQELEAYILKFQVKHMWGLVLKVLKVILRLKLRKAHCIPLPGSTLKATRESGDHSKAQSPEIFGKLPQPQAGKRMITAETTSPMETAFPTPSWASEETRGPLPGGILKPSEVPLTRQGDKPPSQTPMYNFVGRIWHNECIMGAEKGNLEPWSCPSPATVRNVPQEEAGGWAFPDSYSSVTVVELDERSQSPMEQEAIEGDSGWKSTFEPCLLIKSQSNNMDLRSQSPKFSKCFSLNTKSVASSLEDLHFDAQFRKLECQGFTDRQKQAQGQATGLLLQDCETGAAGTLLKHCRPDKFIAANNLASQESLSCSQTLSSGGTTNSQMLYDVSSTGGSSQGQQEVLRRQPRRTCQSKKFVPTDGRGNYRRSKLGQRKKRLAERRAYQARRMNHSGQKKESAESLSKSHQSTLKKGQVPLESHFRIWIKQLLQWVFPNKSKRPEEHLQQGKPVAATTGYSSHCSSHQTQEPLQSRLIMEGRTAEAQVLMTAVGKILKEKMVVHYRPHASELNWCQGELWAPFGPHYCYHRFSSYKEKRRVVGDTSCHHQVTPLGHSCSKNSEWTSARGIKLAVLPREPGPPLGRGCQHRSRVTSVSSHSLHCPRHCLFQK</sequence>